<dbReference type="Proteomes" id="UP000663419">
    <property type="component" value="Chromosome 1"/>
</dbReference>
<sequence length="69" mass="7337">MNVSGGGEAGLEVVCLRGSGSALATHSRTPPGSYRHQIRPFDKMVGIGNRDALMAQPSRKKHSSHARIP</sequence>
<organism evidence="1 2">
    <name type="scientific">Ajellomyces capsulatus (strain H88)</name>
    <name type="common">Darling's disease fungus</name>
    <name type="synonym">Histoplasma capsulatum</name>
    <dbReference type="NCBI Taxonomy" id="544711"/>
    <lineage>
        <taxon>Eukaryota</taxon>
        <taxon>Fungi</taxon>
        <taxon>Dikarya</taxon>
        <taxon>Ascomycota</taxon>
        <taxon>Pezizomycotina</taxon>
        <taxon>Eurotiomycetes</taxon>
        <taxon>Eurotiomycetidae</taxon>
        <taxon>Onygenales</taxon>
        <taxon>Ajellomycetaceae</taxon>
        <taxon>Histoplasma</taxon>
    </lineage>
</organism>
<name>A0A8A1L3N4_AJEC8</name>
<protein>
    <submittedName>
        <fullName evidence="1">Uncharacterized protein</fullName>
    </submittedName>
</protein>
<dbReference type="VEuPathDB" id="FungiDB:I7I53_09231"/>
<dbReference type="AlphaFoldDB" id="A0A8A1L3N4"/>
<gene>
    <name evidence="1" type="ORF">I7I53_09231</name>
</gene>
<evidence type="ECO:0000313" key="2">
    <source>
        <dbReference type="Proteomes" id="UP000663419"/>
    </source>
</evidence>
<accession>A0A8A1L3N4</accession>
<evidence type="ECO:0000313" key="1">
    <source>
        <dbReference type="EMBL" id="QSS48998.1"/>
    </source>
</evidence>
<proteinExistence type="predicted"/>
<dbReference type="EMBL" id="CP069102">
    <property type="protein sequence ID" value="QSS48998.1"/>
    <property type="molecule type" value="Genomic_DNA"/>
</dbReference>
<reference evidence="1" key="1">
    <citation type="submission" date="2021-01" db="EMBL/GenBank/DDBJ databases">
        <title>Chromosome-level genome assembly of a human fungal pathogen reveals clustering of transcriptionally co-regulated genes.</title>
        <authorList>
            <person name="Voorhies M."/>
            <person name="Cohen S."/>
            <person name="Shea T.P."/>
            <person name="Petrus S."/>
            <person name="Munoz J.F."/>
            <person name="Poplawski S."/>
            <person name="Goldman W.E."/>
            <person name="Michael T."/>
            <person name="Cuomo C.A."/>
            <person name="Sil A."/>
            <person name="Beyhan S."/>
        </authorList>
    </citation>
    <scope>NUCLEOTIDE SEQUENCE</scope>
    <source>
        <strain evidence="1">H88</strain>
    </source>
</reference>